<organism evidence="14 15">
    <name type="scientific">Symbiobacterium thermophilum</name>
    <dbReference type="NCBI Taxonomy" id="2734"/>
    <lineage>
        <taxon>Bacteria</taxon>
        <taxon>Bacillati</taxon>
        <taxon>Bacillota</taxon>
        <taxon>Clostridia</taxon>
        <taxon>Eubacteriales</taxon>
        <taxon>Symbiobacteriaceae</taxon>
        <taxon>Symbiobacterium</taxon>
    </lineage>
</organism>
<dbReference type="AlphaFoldDB" id="A0A953LHL7"/>
<dbReference type="NCBIfam" id="NF009438">
    <property type="entry name" value="PRK12797.1"/>
    <property type="match status" value="1"/>
</dbReference>
<dbReference type="PANTHER" id="PTHR30587:SF0">
    <property type="entry name" value="FLAGELLAR BIOSYNTHETIC PROTEIN FLIP"/>
    <property type="match status" value="1"/>
</dbReference>
<dbReference type="GO" id="GO:0009306">
    <property type="term" value="P:protein secretion"/>
    <property type="evidence" value="ECO:0007669"/>
    <property type="project" value="UniProtKB-UniRule"/>
</dbReference>
<name>A0A953LHL7_SYMTR</name>
<keyword evidence="14" id="KW-0969">Cilium</keyword>
<keyword evidence="14" id="KW-0282">Flagellum</keyword>
<evidence type="ECO:0000256" key="1">
    <source>
        <dbReference type="ARBA" id="ARBA00006257"/>
    </source>
</evidence>
<keyword evidence="5 12" id="KW-0812">Transmembrane</keyword>
<evidence type="ECO:0000256" key="5">
    <source>
        <dbReference type="ARBA" id="ARBA00022692"/>
    </source>
</evidence>
<dbReference type="GO" id="GO:0044781">
    <property type="term" value="P:bacterial-type flagellum organization"/>
    <property type="evidence" value="ECO:0007669"/>
    <property type="project" value="UniProtKB-UniRule"/>
</dbReference>
<accession>A0A953LHL7</accession>
<evidence type="ECO:0000256" key="4">
    <source>
        <dbReference type="ARBA" id="ARBA00022475"/>
    </source>
</evidence>
<keyword evidence="10" id="KW-0975">Bacterial flagellum</keyword>
<evidence type="ECO:0000256" key="13">
    <source>
        <dbReference type="SAM" id="SignalP"/>
    </source>
</evidence>
<evidence type="ECO:0000313" key="15">
    <source>
        <dbReference type="Proteomes" id="UP000732377"/>
    </source>
</evidence>
<keyword evidence="13" id="KW-0732">Signal</keyword>
<feature type="transmembrane region" description="Helical" evidence="12">
    <location>
        <begin position="195"/>
        <end position="219"/>
    </location>
</feature>
<dbReference type="NCBIfam" id="TIGR01103">
    <property type="entry name" value="fliP"/>
    <property type="match status" value="1"/>
</dbReference>
<dbReference type="RefSeq" id="WP_273379417.1">
    <property type="nucleotide sequence ID" value="NZ_PIUK01000078.1"/>
</dbReference>
<evidence type="ECO:0000256" key="12">
    <source>
        <dbReference type="RuleBase" id="RU362069"/>
    </source>
</evidence>
<dbReference type="Pfam" id="PF00813">
    <property type="entry name" value="FliP"/>
    <property type="match status" value="1"/>
</dbReference>
<protein>
    <recommendedName>
        <fullName evidence="2 12">Flagellar biosynthetic protein FliP</fullName>
    </recommendedName>
</protein>
<evidence type="ECO:0000256" key="2">
    <source>
        <dbReference type="ARBA" id="ARBA00021714"/>
    </source>
</evidence>
<dbReference type="PRINTS" id="PR00951">
    <property type="entry name" value="FLGBIOSNFLIP"/>
</dbReference>
<keyword evidence="8 12" id="KW-1133">Transmembrane helix</keyword>
<dbReference type="GO" id="GO:0005886">
    <property type="term" value="C:plasma membrane"/>
    <property type="evidence" value="ECO:0007669"/>
    <property type="project" value="UniProtKB-SubCell"/>
</dbReference>
<keyword evidence="4 12" id="KW-1003">Cell membrane</keyword>
<evidence type="ECO:0000256" key="9">
    <source>
        <dbReference type="ARBA" id="ARBA00023136"/>
    </source>
</evidence>
<evidence type="ECO:0000256" key="10">
    <source>
        <dbReference type="ARBA" id="ARBA00023143"/>
    </source>
</evidence>
<feature type="chain" id="PRO_5037743035" description="Flagellar biosynthetic protein FliP" evidence="13">
    <location>
        <begin position="27"/>
        <end position="253"/>
    </location>
</feature>
<dbReference type="InterPro" id="IPR006311">
    <property type="entry name" value="TAT_signal"/>
</dbReference>
<reference evidence="14" key="1">
    <citation type="submission" date="2017-11" db="EMBL/GenBank/DDBJ databases">
        <title>Three new genomes from thermophilic consortium.</title>
        <authorList>
            <person name="Quaggio R."/>
            <person name="Amgarten D."/>
            <person name="Setubal J.C."/>
        </authorList>
    </citation>
    <scope>NUCLEOTIDE SEQUENCE</scope>
    <source>
        <strain evidence="14">ZCTH01-B2</strain>
    </source>
</reference>
<keyword evidence="14" id="KW-0966">Cell projection</keyword>
<sequence>MSRRRILRPLLLAAALLALAAPVALAQPVEIPTFDFIRPAETPQEGLQTMQLLLLLTVLTLAPAIIILCTSFTRIIVVFGFIRTALGLQQSPPNQVLIGLALFLTAAVMMPTFNEINETAIRPYLAGEIDQVEAIERGALPLKEFMLRQTREADLGLMLEVSGQPAPNGPEDVHFLTVVPAFALSELKTAFTMGFLIYLPFIIIDLITASLMMSLGMMMVPPTLISLPFKVLLFVLVDGWHLVVESLIQSFMA</sequence>
<dbReference type="PROSITE" id="PS51318">
    <property type="entry name" value="TAT"/>
    <property type="match status" value="1"/>
</dbReference>
<comment type="subcellular location">
    <subcellularLocation>
        <location evidence="12">Cell membrane</location>
        <topology evidence="12">Multi-pass membrane protein</topology>
    </subcellularLocation>
    <subcellularLocation>
        <location evidence="12">Bacterial flagellum basal body</location>
    </subcellularLocation>
</comment>
<comment type="caution">
    <text evidence="14">The sequence shown here is derived from an EMBL/GenBank/DDBJ whole genome shotgun (WGS) entry which is preliminary data.</text>
</comment>
<feature type="signal peptide" evidence="13">
    <location>
        <begin position="1"/>
        <end position="26"/>
    </location>
</feature>
<dbReference type="Proteomes" id="UP000732377">
    <property type="component" value="Unassembled WGS sequence"/>
</dbReference>
<evidence type="ECO:0000256" key="7">
    <source>
        <dbReference type="ARBA" id="ARBA00022927"/>
    </source>
</evidence>
<dbReference type="EMBL" id="PIUK01000078">
    <property type="protein sequence ID" value="MBY6276396.1"/>
    <property type="molecule type" value="Genomic_DNA"/>
</dbReference>
<dbReference type="GO" id="GO:0009425">
    <property type="term" value="C:bacterial-type flagellum basal body"/>
    <property type="evidence" value="ECO:0007669"/>
    <property type="project" value="UniProtKB-SubCell"/>
</dbReference>
<evidence type="ECO:0000256" key="11">
    <source>
        <dbReference type="ARBA" id="ARBA00023225"/>
    </source>
</evidence>
<evidence type="ECO:0000256" key="8">
    <source>
        <dbReference type="ARBA" id="ARBA00022989"/>
    </source>
</evidence>
<evidence type="ECO:0000256" key="6">
    <source>
        <dbReference type="ARBA" id="ARBA00022795"/>
    </source>
</evidence>
<evidence type="ECO:0000313" key="14">
    <source>
        <dbReference type="EMBL" id="MBY6276396.1"/>
    </source>
</evidence>
<dbReference type="PROSITE" id="PS01061">
    <property type="entry name" value="FLIP_2"/>
    <property type="match status" value="1"/>
</dbReference>
<dbReference type="InterPro" id="IPR005838">
    <property type="entry name" value="T3SS_IM_P"/>
</dbReference>
<keyword evidence="7 12" id="KW-0653">Protein transport</keyword>
<gene>
    <name evidence="12 14" type="primary">fliP</name>
    <name evidence="14" type="ORF">CWE10_09315</name>
</gene>
<comment type="caution">
    <text evidence="12">Lacks conserved residue(s) required for the propagation of feature annotation.</text>
</comment>
<keyword evidence="6 12" id="KW-1005">Bacterial flagellum biogenesis</keyword>
<evidence type="ECO:0000256" key="3">
    <source>
        <dbReference type="ARBA" id="ARBA00022448"/>
    </source>
</evidence>
<proteinExistence type="inferred from homology"/>
<keyword evidence="3 12" id="KW-0813">Transport</keyword>
<keyword evidence="11 12" id="KW-1006">Bacterial flagellum protein export</keyword>
<keyword evidence="9 12" id="KW-0472">Membrane</keyword>
<dbReference type="PANTHER" id="PTHR30587">
    <property type="entry name" value="FLAGELLAR BIOSYNTHETIC PROTEIN FLIP"/>
    <property type="match status" value="1"/>
</dbReference>
<comment type="function">
    <text evidence="12">Plays a role in the flagellum-specific transport system.</text>
</comment>
<feature type="transmembrane region" description="Helical" evidence="12">
    <location>
        <begin position="50"/>
        <end position="82"/>
    </location>
</feature>
<dbReference type="InterPro" id="IPR005837">
    <property type="entry name" value="FliP"/>
</dbReference>
<comment type="similarity">
    <text evidence="1 12">Belongs to the FliP/MopC/SpaP family.</text>
</comment>
<dbReference type="PRINTS" id="PR01302">
    <property type="entry name" value="TYPE3IMPPROT"/>
</dbReference>
<feature type="transmembrane region" description="Helical" evidence="12">
    <location>
        <begin position="231"/>
        <end position="252"/>
    </location>
</feature>